<dbReference type="OrthoDB" id="721821at2759"/>
<gene>
    <name evidence="2" type="ORF">EJB05_53537</name>
</gene>
<dbReference type="AlphaFoldDB" id="A0A5J9SPT5"/>
<reference evidence="2 3" key="1">
    <citation type="journal article" date="2019" name="Sci. Rep.">
        <title>A high-quality genome of Eragrostis curvula grass provides insights into Poaceae evolution and supports new strategies to enhance forage quality.</title>
        <authorList>
            <person name="Carballo J."/>
            <person name="Santos B.A.C.M."/>
            <person name="Zappacosta D."/>
            <person name="Garbus I."/>
            <person name="Selva J.P."/>
            <person name="Gallo C.A."/>
            <person name="Diaz A."/>
            <person name="Albertini E."/>
            <person name="Caccamo M."/>
            <person name="Echenique V."/>
        </authorList>
    </citation>
    <scope>NUCLEOTIDE SEQUENCE [LARGE SCALE GENOMIC DNA]</scope>
    <source>
        <strain evidence="3">cv. Victoria</strain>
        <tissue evidence="2">Leaf</tissue>
    </source>
</reference>
<dbReference type="Gramene" id="TVU01018">
    <property type="protein sequence ID" value="TVU01018"/>
    <property type="gene ID" value="EJB05_53537"/>
</dbReference>
<proteinExistence type="predicted"/>
<protein>
    <submittedName>
        <fullName evidence="2">Uncharacterized protein</fullName>
    </submittedName>
</protein>
<dbReference type="EMBL" id="RWGY01000504">
    <property type="protein sequence ID" value="TVU01018.1"/>
    <property type="molecule type" value="Genomic_DNA"/>
</dbReference>
<name>A0A5J9SPT5_9POAL</name>
<evidence type="ECO:0000256" key="1">
    <source>
        <dbReference type="SAM" id="MobiDB-lite"/>
    </source>
</evidence>
<evidence type="ECO:0000313" key="3">
    <source>
        <dbReference type="Proteomes" id="UP000324897"/>
    </source>
</evidence>
<dbReference type="PANTHER" id="PTHR33207">
    <property type="entry name" value="F-BOX DOMAIN CONTAINING PROTEIN-RELATED"/>
    <property type="match status" value="1"/>
</dbReference>
<organism evidence="2 3">
    <name type="scientific">Eragrostis curvula</name>
    <name type="common">weeping love grass</name>
    <dbReference type="NCBI Taxonomy" id="38414"/>
    <lineage>
        <taxon>Eukaryota</taxon>
        <taxon>Viridiplantae</taxon>
        <taxon>Streptophyta</taxon>
        <taxon>Embryophyta</taxon>
        <taxon>Tracheophyta</taxon>
        <taxon>Spermatophyta</taxon>
        <taxon>Magnoliopsida</taxon>
        <taxon>Liliopsida</taxon>
        <taxon>Poales</taxon>
        <taxon>Poaceae</taxon>
        <taxon>PACMAD clade</taxon>
        <taxon>Chloridoideae</taxon>
        <taxon>Eragrostideae</taxon>
        <taxon>Eragrostidinae</taxon>
        <taxon>Eragrostis</taxon>
    </lineage>
</organism>
<sequence length="435" mass="48702">MVTQRCLQGLFCREPEMVMNRNREKQVRGGRSRREQRRGVLLSSTDAKTGTTAQAASSGSFLSTQLPQRRGVLLSITQGFNFLSLARSFLSTCFCRSKQILAEFHILVVTVFHHHDHENSSSGLSFQPPWTSTSSRPLIFSNFLIFPWMGLPYGSQRLGGQTTQRTGVHPGVGLCREFPGRGARLRVRAPVLPKEALAGDVPLRWFGHDCCDGYLILGNQDARILAAVNPLSRDKPTNIYFPSNTETTVTEVFVPGLHLLSSDEDPMTFRIVCLLHGQSRVRAMVFSSDAWDWCFHPWVEIQERTQPVDADECLLCSGTQANGFIYWVFETAKHVLILDTEMMEFSVLELPGHFTDQDGVIVGGTKDGARCIVYRTGLVVGVMIYGIDEDGEKRWIPGSTVQYEEQDDPPENNDVLDIMDVKDGFVYLATSKMVL</sequence>
<feature type="region of interest" description="Disordered" evidence="1">
    <location>
        <begin position="23"/>
        <end position="45"/>
    </location>
</feature>
<evidence type="ECO:0000313" key="2">
    <source>
        <dbReference type="EMBL" id="TVU01018.1"/>
    </source>
</evidence>
<dbReference type="Proteomes" id="UP000324897">
    <property type="component" value="Unassembled WGS sequence"/>
</dbReference>
<accession>A0A5J9SPT5</accession>
<comment type="caution">
    <text evidence="2">The sequence shown here is derived from an EMBL/GenBank/DDBJ whole genome shotgun (WGS) entry which is preliminary data.</text>
</comment>
<keyword evidence="3" id="KW-1185">Reference proteome</keyword>